<evidence type="ECO:0000313" key="3">
    <source>
        <dbReference type="EMBL" id="KAL2319898.1"/>
    </source>
</evidence>
<dbReference type="EMBL" id="JBGMDY010000010">
    <property type="protein sequence ID" value="KAL2319898.1"/>
    <property type="molecule type" value="Genomic_DNA"/>
</dbReference>
<name>A0ABD1L917_9FABA</name>
<dbReference type="SUPFAM" id="SSF56112">
    <property type="entry name" value="Protein kinase-like (PK-like)"/>
    <property type="match status" value="1"/>
</dbReference>
<evidence type="ECO:0000313" key="4">
    <source>
        <dbReference type="Proteomes" id="UP001603857"/>
    </source>
</evidence>
<accession>A0ABD1L917</accession>
<dbReference type="PANTHER" id="PTHR24056:SF387">
    <property type="entry name" value="F8L10.9 PROTEIN"/>
    <property type="match status" value="1"/>
</dbReference>
<keyword evidence="2" id="KW-0067">ATP-binding</keyword>
<dbReference type="InterPro" id="IPR011009">
    <property type="entry name" value="Kinase-like_dom_sf"/>
</dbReference>
<keyword evidence="4" id="KW-1185">Reference proteome</keyword>
<gene>
    <name evidence="3" type="ORF">Fmac_028867</name>
</gene>
<dbReference type="GO" id="GO:0005524">
    <property type="term" value="F:ATP binding"/>
    <property type="evidence" value="ECO:0007669"/>
    <property type="project" value="UniProtKB-KW"/>
</dbReference>
<dbReference type="PANTHER" id="PTHR24056">
    <property type="entry name" value="CELL DIVISION PROTEIN KINASE"/>
    <property type="match status" value="1"/>
</dbReference>
<reference evidence="3 4" key="1">
    <citation type="submission" date="2024-08" db="EMBL/GenBank/DDBJ databases">
        <title>Insights into the chromosomal genome structure of Flemingia macrophylla.</title>
        <authorList>
            <person name="Ding Y."/>
            <person name="Zhao Y."/>
            <person name="Bi W."/>
            <person name="Wu M."/>
            <person name="Zhao G."/>
            <person name="Gong Y."/>
            <person name="Li W."/>
            <person name="Zhang P."/>
        </authorList>
    </citation>
    <scope>NUCLEOTIDE SEQUENCE [LARGE SCALE GENOMIC DNA]</scope>
    <source>
        <strain evidence="3">DYQJB</strain>
        <tissue evidence="3">Leaf</tissue>
    </source>
</reference>
<dbReference type="AlphaFoldDB" id="A0ABD1L917"/>
<evidence type="ECO:0008006" key="5">
    <source>
        <dbReference type="Google" id="ProtNLM"/>
    </source>
</evidence>
<keyword evidence="1" id="KW-0547">Nucleotide-binding</keyword>
<dbReference type="Proteomes" id="UP001603857">
    <property type="component" value="Unassembled WGS sequence"/>
</dbReference>
<dbReference type="Gene3D" id="1.10.510.10">
    <property type="entry name" value="Transferase(Phosphotransferase) domain 1"/>
    <property type="match status" value="1"/>
</dbReference>
<organism evidence="3 4">
    <name type="scientific">Flemingia macrophylla</name>
    <dbReference type="NCBI Taxonomy" id="520843"/>
    <lineage>
        <taxon>Eukaryota</taxon>
        <taxon>Viridiplantae</taxon>
        <taxon>Streptophyta</taxon>
        <taxon>Embryophyta</taxon>
        <taxon>Tracheophyta</taxon>
        <taxon>Spermatophyta</taxon>
        <taxon>Magnoliopsida</taxon>
        <taxon>eudicotyledons</taxon>
        <taxon>Gunneridae</taxon>
        <taxon>Pentapetalae</taxon>
        <taxon>rosids</taxon>
        <taxon>fabids</taxon>
        <taxon>Fabales</taxon>
        <taxon>Fabaceae</taxon>
        <taxon>Papilionoideae</taxon>
        <taxon>50 kb inversion clade</taxon>
        <taxon>NPAAA clade</taxon>
        <taxon>indigoferoid/millettioid clade</taxon>
        <taxon>Phaseoleae</taxon>
        <taxon>Flemingia</taxon>
    </lineage>
</organism>
<evidence type="ECO:0000256" key="1">
    <source>
        <dbReference type="ARBA" id="ARBA00022741"/>
    </source>
</evidence>
<sequence length="767" mass="85557">MAVVNAAVVLNRRKVCKHSDGLCGILVNRRNVYGEKQNKKPFQRAQLLLRCFSSARAILVVLPHYRLFDCGHLLSCSCGGALLADAHWGFLIEAKFSGDLPLWSIILEASPGLVGFCFAQLLWGIGSASLMKIKVLFRNPPQAYLHLGKGSIVYETSSGLSPWGNKGSKWLLLIKSLPYLVVQLEFNLTILEKNKHLTCGFKCLLARTNVSSSLDYLIDGERTLPLGCPPWVPSSLPFKLSSCKSKDGEVLIDEGVMAGQEIIPRYLVIIGQSMHTTTASPKGNEGSKLNYLSADSSRIHRVKKKRRKLEYIYLFKSFSERFCKWVFRRMVTLIVGIPSRPYPNFCAAPLVGFPSGTDLIRPKGLCIAATMSEDDLNPLSKWEVVPAMSYDQGPQGAPIIGTQFLAVLSQRKLMFLWTFGLEIPVITLSGGFRQRSAGSEGLYHDWPYITHSLWIIHLCPQECPDTGLDLYAMVFTNRHGTQKSWNGRSNLGTGVPGLKNTWDGHSIVGTGIPSPRRPWNSRSQLGTGVPSLKVIHKLLNNKENFMIGFALLKYRAEIGVYSRLTVLVGVRVGRFTRNRWRWLGLGLRLWIGVRKWFLGDLVNKGVVEEKKVEPERGGRSGGDGVLREMVAVIDSVLKAMEGEHVAAGWPSWLAVVAGEAIKGWYLPSWFHIGQGTYNNVYRARDLEPRKIVALKNEVKCYMEQLLRGLYHCHNCGVLHRDIKHTLNYLTFTSIYVLPFSAGLSSDCLGFIPCEDSGIVVVPTFIHI</sequence>
<comment type="caution">
    <text evidence="3">The sequence shown here is derived from an EMBL/GenBank/DDBJ whole genome shotgun (WGS) entry which is preliminary data.</text>
</comment>
<dbReference type="InterPro" id="IPR050108">
    <property type="entry name" value="CDK"/>
</dbReference>
<proteinExistence type="predicted"/>
<protein>
    <recommendedName>
        <fullName evidence="5">Protein kinase domain-containing protein</fullName>
    </recommendedName>
</protein>
<evidence type="ECO:0000256" key="2">
    <source>
        <dbReference type="ARBA" id="ARBA00022840"/>
    </source>
</evidence>